<feature type="compositionally biased region" description="Basic residues" evidence="1">
    <location>
        <begin position="1"/>
        <end position="11"/>
    </location>
</feature>
<keyword evidence="4" id="KW-1185">Reference proteome</keyword>
<dbReference type="GO" id="GO:0046982">
    <property type="term" value="F:protein heterodimerization activity"/>
    <property type="evidence" value="ECO:0007669"/>
    <property type="project" value="InterPro"/>
</dbReference>
<feature type="domain" description="Core Histone H2A/H2B/H3" evidence="2">
    <location>
        <begin position="118"/>
        <end position="196"/>
    </location>
</feature>
<dbReference type="Gene3D" id="1.10.20.10">
    <property type="entry name" value="Histone, subunit A"/>
    <property type="match status" value="2"/>
</dbReference>
<dbReference type="Pfam" id="PF00125">
    <property type="entry name" value="Histone"/>
    <property type="match status" value="1"/>
</dbReference>
<feature type="region of interest" description="Disordered" evidence="1">
    <location>
        <begin position="1"/>
        <end position="22"/>
    </location>
</feature>
<feature type="compositionally biased region" description="Basic and acidic residues" evidence="1">
    <location>
        <begin position="12"/>
        <end position="22"/>
    </location>
</feature>
<organism evidence="3 4">
    <name type="scientific">Tunisvirus fontaine2</name>
    <dbReference type="NCBI Taxonomy" id="1421067"/>
    <lineage>
        <taxon>Viruses</taxon>
        <taxon>Varidnaviria</taxon>
        <taxon>Bamfordvirae</taxon>
        <taxon>Nucleocytoviricota</taxon>
        <taxon>Megaviricetes</taxon>
        <taxon>Pimascovirales</taxon>
        <taxon>Pimascovirales incertae sedis</taxon>
        <taxon>Marseilleviridae</taxon>
        <taxon>Losannavirus</taxon>
        <taxon>Losannavirus tunisense</taxon>
    </lineage>
</organism>
<dbReference type="SMART" id="SM00427">
    <property type="entry name" value="H2B"/>
    <property type="match status" value="1"/>
</dbReference>
<reference evidence="3 4" key="1">
    <citation type="journal article" date="2014" name="Arch. Virol.">
        <title>Complete genome sequence of Tunisvirus, a new member of the proposed family Marseilleviridae.</title>
        <authorList>
            <person name="Aherfi S."/>
            <person name="Boughalmi M."/>
            <person name="Pagnier I."/>
            <person name="Fournous G."/>
            <person name="La Scola B."/>
            <person name="Raoult D."/>
            <person name="Colson P."/>
        </authorList>
    </citation>
    <scope>NUCLEOTIDE SEQUENCE [LARGE SCALE GENOMIC DNA]</scope>
    <source>
        <strain evidence="3 4">U484</strain>
    </source>
</reference>
<name>V9SGL2_9VIRU</name>
<dbReference type="EMBL" id="KF483846">
    <property type="protein sequence ID" value="AHC55029.1"/>
    <property type="molecule type" value="Genomic_DNA"/>
</dbReference>
<dbReference type="PANTHER" id="PTHR23430">
    <property type="entry name" value="HISTONE H2A"/>
    <property type="match status" value="1"/>
</dbReference>
<dbReference type="CDD" id="cd00074">
    <property type="entry name" value="HFD_H2A"/>
    <property type="match status" value="1"/>
</dbReference>
<dbReference type="Proteomes" id="UP000232615">
    <property type="component" value="Segment"/>
</dbReference>
<accession>V9SGL2</accession>
<feature type="compositionally biased region" description="Basic and acidic residues" evidence="1">
    <location>
        <begin position="265"/>
        <end position="276"/>
    </location>
</feature>
<dbReference type="GO" id="GO:0003677">
    <property type="term" value="F:DNA binding"/>
    <property type="evidence" value="ECO:0007669"/>
    <property type="project" value="InterPro"/>
</dbReference>
<proteinExistence type="predicted"/>
<sequence length="276" mass="29796">MASKAVKQKSKKSGEASDRKKPSKDINFKVGIYRVLKQVHPDQSIRVEALEELDKIALFVGKKIAKDAAILVGSESKTINGRAIMGATRALLPGELGKHAISDITKAITHTASANASEEHKGESRSHKAKLQMSVARAERVIREEACSYRVSESAGIALAAALEYLIAEIVELAGNAARDSKKVRVSVKHIQLAVHNDSEMMALLGKGIFSGGGVKLVSMSYSRSKPKKTAAASPKKKTSPKKKASPAKKKSPAKKRTVKKTRSLKKDEEGRSPFF</sequence>
<dbReference type="InterPro" id="IPR009072">
    <property type="entry name" value="Histone-fold"/>
</dbReference>
<evidence type="ECO:0000313" key="3">
    <source>
        <dbReference type="EMBL" id="AHC55029.1"/>
    </source>
</evidence>
<protein>
    <submittedName>
        <fullName evidence="3">Histone H2B/H2A fusion protein</fullName>
    </submittedName>
</protein>
<evidence type="ECO:0000259" key="2">
    <source>
        <dbReference type="Pfam" id="PF00125"/>
    </source>
</evidence>
<dbReference type="InterPro" id="IPR007125">
    <property type="entry name" value="H2A/H2B/H3"/>
</dbReference>
<evidence type="ECO:0000313" key="4">
    <source>
        <dbReference type="Proteomes" id="UP000232615"/>
    </source>
</evidence>
<feature type="region of interest" description="Disordered" evidence="1">
    <location>
        <begin position="224"/>
        <end position="276"/>
    </location>
</feature>
<dbReference type="InterPro" id="IPR000558">
    <property type="entry name" value="Histone_H2B"/>
</dbReference>
<dbReference type="PRINTS" id="PR00620">
    <property type="entry name" value="HISTONEH2A"/>
</dbReference>
<evidence type="ECO:0000256" key="1">
    <source>
        <dbReference type="SAM" id="MobiDB-lite"/>
    </source>
</evidence>
<dbReference type="GO" id="GO:0030527">
    <property type="term" value="F:structural constituent of chromatin"/>
    <property type="evidence" value="ECO:0007669"/>
    <property type="project" value="InterPro"/>
</dbReference>
<dbReference type="SUPFAM" id="SSF47113">
    <property type="entry name" value="Histone-fold"/>
    <property type="match status" value="1"/>
</dbReference>
<dbReference type="InterPro" id="IPR002119">
    <property type="entry name" value="Histone_H2A"/>
</dbReference>
<gene>
    <name evidence="3" type="ORF">TNS_ORF311</name>
</gene>
<feature type="compositionally biased region" description="Basic residues" evidence="1">
    <location>
        <begin position="225"/>
        <end position="264"/>
    </location>
</feature>
<dbReference type="SMART" id="SM00414">
    <property type="entry name" value="H2A"/>
    <property type="match status" value="1"/>
</dbReference>